<proteinExistence type="predicted"/>
<dbReference type="InterPro" id="IPR011990">
    <property type="entry name" value="TPR-like_helical_dom_sf"/>
</dbReference>
<protein>
    <recommendedName>
        <fullName evidence="3">Tetratricopeptide repeat-containing protein</fullName>
    </recommendedName>
</protein>
<keyword evidence="2" id="KW-1185">Reference proteome</keyword>
<accession>A0ABW4VRI2</accession>
<comment type="caution">
    <text evidence="1">The sequence shown here is derived from an EMBL/GenBank/DDBJ whole genome shotgun (WGS) entry which is preliminary data.</text>
</comment>
<dbReference type="RefSeq" id="WP_376889157.1">
    <property type="nucleotide sequence ID" value="NZ_JBHUHR010000048.1"/>
</dbReference>
<evidence type="ECO:0000313" key="1">
    <source>
        <dbReference type="EMBL" id="MFD2037344.1"/>
    </source>
</evidence>
<name>A0ABW4VRI2_9BACT</name>
<evidence type="ECO:0000313" key="2">
    <source>
        <dbReference type="Proteomes" id="UP001597361"/>
    </source>
</evidence>
<gene>
    <name evidence="1" type="ORF">ACFSKL_21280</name>
</gene>
<organism evidence="1 2">
    <name type="scientific">Belliella marina</name>
    <dbReference type="NCBI Taxonomy" id="1644146"/>
    <lineage>
        <taxon>Bacteria</taxon>
        <taxon>Pseudomonadati</taxon>
        <taxon>Bacteroidota</taxon>
        <taxon>Cytophagia</taxon>
        <taxon>Cytophagales</taxon>
        <taxon>Cyclobacteriaceae</taxon>
        <taxon>Belliella</taxon>
    </lineage>
</organism>
<dbReference type="SUPFAM" id="SSF48452">
    <property type="entry name" value="TPR-like"/>
    <property type="match status" value="1"/>
</dbReference>
<reference evidence="2" key="1">
    <citation type="journal article" date="2019" name="Int. J. Syst. Evol. Microbiol.">
        <title>The Global Catalogue of Microorganisms (GCM) 10K type strain sequencing project: providing services to taxonomists for standard genome sequencing and annotation.</title>
        <authorList>
            <consortium name="The Broad Institute Genomics Platform"/>
            <consortium name="The Broad Institute Genome Sequencing Center for Infectious Disease"/>
            <person name="Wu L."/>
            <person name="Ma J."/>
        </authorList>
    </citation>
    <scope>NUCLEOTIDE SEQUENCE [LARGE SCALE GENOMIC DNA]</scope>
    <source>
        <strain evidence="2">CGMCC 1.15180</strain>
    </source>
</reference>
<sequence length="101" mass="12040">MIQETDSKKDLECLLFAKIKLANLLWVVGEFDKCLSYLQEVEKSMEEIDDPFLKSELYQEYAQYYFQLNLFELAKSNNEKALKYLYSESDLNNRNSRLAYL</sequence>
<evidence type="ECO:0008006" key="3">
    <source>
        <dbReference type="Google" id="ProtNLM"/>
    </source>
</evidence>
<dbReference type="Gene3D" id="1.25.40.10">
    <property type="entry name" value="Tetratricopeptide repeat domain"/>
    <property type="match status" value="1"/>
</dbReference>
<dbReference type="Proteomes" id="UP001597361">
    <property type="component" value="Unassembled WGS sequence"/>
</dbReference>
<dbReference type="EMBL" id="JBHUHR010000048">
    <property type="protein sequence ID" value="MFD2037344.1"/>
    <property type="molecule type" value="Genomic_DNA"/>
</dbReference>